<dbReference type="Pfam" id="PF13297">
    <property type="entry name" value="SDE2_2C"/>
    <property type="match status" value="1"/>
</dbReference>
<sequence length="187" mass="19813">MGTEDLEESGSSDAESTAGSHSSDEAPPHSESSWEGASVENGSVDAERESLSGPRVDSCVPESASLNQVEPGPSNEAEAKVSSSQDSHRLLTEKDVGESSADKIADTKDADAPTANEPEVEHWTALNSVEELESLGLDRLKTELMMLGIKCGGTLQERAARLFSVKGLPKEQIDPTLFTKSAKGKKK</sequence>
<evidence type="ECO:0000256" key="2">
    <source>
        <dbReference type="ARBA" id="ARBA00022664"/>
    </source>
</evidence>
<reference evidence="7 8" key="1">
    <citation type="journal article" date="2018" name="Nat. Ecol. Evol.">
        <title>Shark genomes provide insights into elasmobranch evolution and the origin of vertebrates.</title>
        <authorList>
            <person name="Hara Y"/>
            <person name="Yamaguchi K"/>
            <person name="Onimaru K"/>
            <person name="Kadota M"/>
            <person name="Koyanagi M"/>
            <person name="Keeley SD"/>
            <person name="Tatsumi K"/>
            <person name="Tanaka K"/>
            <person name="Motone F"/>
            <person name="Kageyama Y"/>
            <person name="Nozu R"/>
            <person name="Adachi N"/>
            <person name="Nishimura O"/>
            <person name="Nakagawa R"/>
            <person name="Tanegashima C"/>
            <person name="Kiyatake I"/>
            <person name="Matsumoto R"/>
            <person name="Murakumo K"/>
            <person name="Nishida K"/>
            <person name="Terakita A"/>
            <person name="Kuratani S"/>
            <person name="Sato K"/>
            <person name="Hyodo S Kuraku.S."/>
        </authorList>
    </citation>
    <scope>NUCLEOTIDE SEQUENCE [LARGE SCALE GENOMIC DNA]</scope>
</reference>
<proteinExistence type="predicted"/>
<dbReference type="AlphaFoldDB" id="A0A401PZH6"/>
<dbReference type="GO" id="GO:0008380">
    <property type="term" value="P:RNA splicing"/>
    <property type="evidence" value="ECO:0007669"/>
    <property type="project" value="UniProtKB-KW"/>
</dbReference>
<feature type="region of interest" description="Disordered" evidence="5">
    <location>
        <begin position="1"/>
        <end position="122"/>
    </location>
</feature>
<feature type="non-terminal residue" evidence="7">
    <location>
        <position position="1"/>
    </location>
</feature>
<dbReference type="PANTHER" id="PTHR12786">
    <property type="entry name" value="SPLICING FACTOR SF3A-RELATED"/>
    <property type="match status" value="1"/>
</dbReference>
<feature type="compositionally biased region" description="Polar residues" evidence="5">
    <location>
        <begin position="11"/>
        <end position="21"/>
    </location>
</feature>
<feature type="compositionally biased region" description="Acidic residues" evidence="5">
    <location>
        <begin position="1"/>
        <end position="10"/>
    </location>
</feature>
<feature type="compositionally biased region" description="Basic and acidic residues" evidence="5">
    <location>
        <begin position="86"/>
        <end position="111"/>
    </location>
</feature>
<accession>A0A401PZH6</accession>
<evidence type="ECO:0000259" key="6">
    <source>
        <dbReference type="Pfam" id="PF13297"/>
    </source>
</evidence>
<name>A0A401PZH6_SCYTO</name>
<gene>
    <name evidence="7" type="ORF">scyTo_0017751</name>
</gene>
<dbReference type="GO" id="GO:0006397">
    <property type="term" value="P:mRNA processing"/>
    <property type="evidence" value="ECO:0007669"/>
    <property type="project" value="UniProtKB-KW"/>
</dbReference>
<evidence type="ECO:0000256" key="4">
    <source>
        <dbReference type="ARBA" id="ARBA00023242"/>
    </source>
</evidence>
<dbReference type="InterPro" id="IPR025086">
    <property type="entry name" value="SDE2/SF3A3_SAP"/>
</dbReference>
<evidence type="ECO:0000256" key="5">
    <source>
        <dbReference type="SAM" id="MobiDB-lite"/>
    </source>
</evidence>
<keyword evidence="4" id="KW-0539">Nucleus</keyword>
<dbReference type="OrthoDB" id="547031at2759"/>
<evidence type="ECO:0000256" key="3">
    <source>
        <dbReference type="ARBA" id="ARBA00023187"/>
    </source>
</evidence>
<organism evidence="7 8">
    <name type="scientific">Scyliorhinus torazame</name>
    <name type="common">Cloudy catshark</name>
    <name type="synonym">Catulus torazame</name>
    <dbReference type="NCBI Taxonomy" id="75743"/>
    <lineage>
        <taxon>Eukaryota</taxon>
        <taxon>Metazoa</taxon>
        <taxon>Chordata</taxon>
        <taxon>Craniata</taxon>
        <taxon>Vertebrata</taxon>
        <taxon>Chondrichthyes</taxon>
        <taxon>Elasmobranchii</taxon>
        <taxon>Galeomorphii</taxon>
        <taxon>Galeoidea</taxon>
        <taxon>Carcharhiniformes</taxon>
        <taxon>Scyliorhinidae</taxon>
        <taxon>Scyliorhinus</taxon>
    </lineage>
</organism>
<dbReference type="STRING" id="75743.A0A401PZH6"/>
<dbReference type="InterPro" id="IPR051421">
    <property type="entry name" value="RNA_Proc_DNA_Dmg_Regulator"/>
</dbReference>
<comment type="caution">
    <text evidence="7">The sequence shown here is derived from an EMBL/GenBank/DDBJ whole genome shotgun (WGS) entry which is preliminary data.</text>
</comment>
<dbReference type="EMBL" id="BFAA01011801">
    <property type="protein sequence ID" value="GCB78532.1"/>
    <property type="molecule type" value="Genomic_DNA"/>
</dbReference>
<protein>
    <recommendedName>
        <fullName evidence="6">SDE2/SF3A3 SAP domain-containing protein</fullName>
    </recommendedName>
</protein>
<keyword evidence="3" id="KW-0508">mRNA splicing</keyword>
<evidence type="ECO:0000256" key="1">
    <source>
        <dbReference type="ARBA" id="ARBA00004123"/>
    </source>
</evidence>
<comment type="subcellular location">
    <subcellularLocation>
        <location evidence="1">Nucleus</location>
    </subcellularLocation>
</comment>
<feature type="domain" description="SDE2/SF3A3 SAP" evidence="6">
    <location>
        <begin position="121"/>
        <end position="180"/>
    </location>
</feature>
<dbReference type="GO" id="GO:0005634">
    <property type="term" value="C:nucleus"/>
    <property type="evidence" value="ECO:0007669"/>
    <property type="project" value="UniProtKB-SubCell"/>
</dbReference>
<dbReference type="Proteomes" id="UP000288216">
    <property type="component" value="Unassembled WGS sequence"/>
</dbReference>
<evidence type="ECO:0000313" key="7">
    <source>
        <dbReference type="EMBL" id="GCB78532.1"/>
    </source>
</evidence>
<keyword evidence="8" id="KW-1185">Reference proteome</keyword>
<keyword evidence="2" id="KW-0507">mRNA processing</keyword>
<dbReference type="PANTHER" id="PTHR12786:SF1">
    <property type="entry name" value="SPLICING REGULATOR SDE2"/>
    <property type="match status" value="1"/>
</dbReference>
<evidence type="ECO:0000313" key="8">
    <source>
        <dbReference type="Proteomes" id="UP000288216"/>
    </source>
</evidence>